<proteinExistence type="predicted"/>
<dbReference type="EMBL" id="BAAAYK010000038">
    <property type="protein sequence ID" value="GAA3358319.1"/>
    <property type="molecule type" value="Genomic_DNA"/>
</dbReference>
<sequence>MTHGNGMETDLAPEGPGDDVETDNPTRIGSRIAELRKIHGVTQRALSVRAAVSYSLLRKVERGERAASHSFVAAVARALSINITDLTEQPHHSRLAGPSSDQAGVPALRQALVEGDDPQLDTDPRSIADLRADVARIKEWDRRTRHAEAVQALPDVLRHLHHAVRAHPDVPAVHELLATAYSYTMIALYRLGHLDLCHLADERARAASARGADPMRGSVAEWNHALVLLFDGSYNAGLRSLDRSLGLIGSEPETPATSAVRGAVHLRAAIMAARTADADLADEHLREARAMVVDGQDEANHYGTKFGATNVDIHGVAVPVELADGTTAVTRAATVQLPEHTAPSRSGHYWIDLSRGWLLHGDRRRSLECLQTARRIAPQLTRYHPQVHETVQSLAASDARSTNSLSHFAAWCGIRR</sequence>
<evidence type="ECO:0000256" key="1">
    <source>
        <dbReference type="SAM" id="MobiDB-lite"/>
    </source>
</evidence>
<gene>
    <name evidence="3" type="ORF">GCM10020366_29930</name>
</gene>
<dbReference type="SMART" id="SM00530">
    <property type="entry name" value="HTH_XRE"/>
    <property type="match status" value="1"/>
</dbReference>
<name>A0ABP6RP25_9PSEU</name>
<dbReference type="PROSITE" id="PS50943">
    <property type="entry name" value="HTH_CROC1"/>
    <property type="match status" value="1"/>
</dbReference>
<dbReference type="InterPro" id="IPR011990">
    <property type="entry name" value="TPR-like_helical_dom_sf"/>
</dbReference>
<dbReference type="Pfam" id="PF13560">
    <property type="entry name" value="HTH_31"/>
    <property type="match status" value="1"/>
</dbReference>
<evidence type="ECO:0000313" key="3">
    <source>
        <dbReference type="EMBL" id="GAA3358319.1"/>
    </source>
</evidence>
<organism evidence="3 4">
    <name type="scientific">Saccharopolyspora gregorii</name>
    <dbReference type="NCBI Taxonomy" id="33914"/>
    <lineage>
        <taxon>Bacteria</taxon>
        <taxon>Bacillati</taxon>
        <taxon>Actinomycetota</taxon>
        <taxon>Actinomycetes</taxon>
        <taxon>Pseudonocardiales</taxon>
        <taxon>Pseudonocardiaceae</taxon>
        <taxon>Saccharopolyspora</taxon>
    </lineage>
</organism>
<comment type="caution">
    <text evidence="3">The sequence shown here is derived from an EMBL/GenBank/DDBJ whole genome shotgun (WGS) entry which is preliminary data.</text>
</comment>
<dbReference type="Gene3D" id="1.25.40.10">
    <property type="entry name" value="Tetratricopeptide repeat domain"/>
    <property type="match status" value="1"/>
</dbReference>
<dbReference type="RefSeq" id="WP_344927187.1">
    <property type="nucleotide sequence ID" value="NZ_BAAAYK010000038.1"/>
</dbReference>
<reference evidence="4" key="1">
    <citation type="journal article" date="2019" name="Int. J. Syst. Evol. Microbiol.">
        <title>The Global Catalogue of Microorganisms (GCM) 10K type strain sequencing project: providing services to taxonomists for standard genome sequencing and annotation.</title>
        <authorList>
            <consortium name="The Broad Institute Genomics Platform"/>
            <consortium name="The Broad Institute Genome Sequencing Center for Infectious Disease"/>
            <person name="Wu L."/>
            <person name="Ma J."/>
        </authorList>
    </citation>
    <scope>NUCLEOTIDE SEQUENCE [LARGE SCALE GENOMIC DNA]</scope>
    <source>
        <strain evidence="4">JCM 9687</strain>
    </source>
</reference>
<feature type="domain" description="HTH cro/C1-type" evidence="2">
    <location>
        <begin position="32"/>
        <end position="86"/>
    </location>
</feature>
<dbReference type="Gene3D" id="1.10.260.40">
    <property type="entry name" value="lambda repressor-like DNA-binding domains"/>
    <property type="match status" value="1"/>
</dbReference>
<evidence type="ECO:0000259" key="2">
    <source>
        <dbReference type="PROSITE" id="PS50943"/>
    </source>
</evidence>
<protein>
    <recommendedName>
        <fullName evidence="2">HTH cro/C1-type domain-containing protein</fullName>
    </recommendedName>
</protein>
<dbReference type="SUPFAM" id="SSF47413">
    <property type="entry name" value="lambda repressor-like DNA-binding domains"/>
    <property type="match status" value="1"/>
</dbReference>
<evidence type="ECO:0000313" key="4">
    <source>
        <dbReference type="Proteomes" id="UP001500483"/>
    </source>
</evidence>
<dbReference type="Proteomes" id="UP001500483">
    <property type="component" value="Unassembled WGS sequence"/>
</dbReference>
<dbReference type="InterPro" id="IPR001387">
    <property type="entry name" value="Cro/C1-type_HTH"/>
</dbReference>
<feature type="region of interest" description="Disordered" evidence="1">
    <location>
        <begin position="1"/>
        <end position="25"/>
    </location>
</feature>
<keyword evidence="4" id="KW-1185">Reference proteome</keyword>
<accession>A0ABP6RP25</accession>
<dbReference type="CDD" id="cd00093">
    <property type="entry name" value="HTH_XRE"/>
    <property type="match status" value="1"/>
</dbReference>
<dbReference type="InterPro" id="IPR010982">
    <property type="entry name" value="Lambda_DNA-bd_dom_sf"/>
</dbReference>